<evidence type="ECO:0000313" key="1">
    <source>
        <dbReference type="EMBL" id="MBM6929386.1"/>
    </source>
</evidence>
<keyword evidence="2" id="KW-1185">Reference proteome</keyword>
<gene>
    <name evidence="1" type="ORF">H5985_08935</name>
</gene>
<evidence type="ECO:0000313" key="2">
    <source>
        <dbReference type="Proteomes" id="UP000777002"/>
    </source>
</evidence>
<dbReference type="Proteomes" id="UP000777002">
    <property type="component" value="Unassembled WGS sequence"/>
</dbReference>
<proteinExistence type="predicted"/>
<accession>A0ABS2GVZ5</accession>
<dbReference type="EMBL" id="JACJKX010000025">
    <property type="protein sequence ID" value="MBM6929386.1"/>
    <property type="molecule type" value="Genomic_DNA"/>
</dbReference>
<name>A0ABS2GVZ5_9BURK</name>
<comment type="caution">
    <text evidence="1">The sequence shown here is derived from an EMBL/GenBank/DDBJ whole genome shotgun (WGS) entry which is preliminary data.</text>
</comment>
<sequence>MLKCHRADWRDVAYRRLNPETFRRILQYFSREKNFGESRKGPRKGCEYDKAQCYQHRA</sequence>
<dbReference type="RefSeq" id="WP_205050968.1">
    <property type="nucleotide sequence ID" value="NZ_JACJKX010000025.1"/>
</dbReference>
<organism evidence="1 2">
    <name type="scientific">Parasutterella secunda</name>
    <dbReference type="NCBI Taxonomy" id="626947"/>
    <lineage>
        <taxon>Bacteria</taxon>
        <taxon>Pseudomonadati</taxon>
        <taxon>Pseudomonadota</taxon>
        <taxon>Betaproteobacteria</taxon>
        <taxon>Burkholderiales</taxon>
        <taxon>Sutterellaceae</taxon>
        <taxon>Parasutterella</taxon>
    </lineage>
</organism>
<reference evidence="1 2" key="1">
    <citation type="journal article" date="2021" name="Sci. Rep.">
        <title>The distribution of antibiotic resistance genes in chicken gut microbiota commensals.</title>
        <authorList>
            <person name="Juricova H."/>
            <person name="Matiasovicova J."/>
            <person name="Kubasova T."/>
            <person name="Cejkova D."/>
            <person name="Rychlik I."/>
        </authorList>
    </citation>
    <scope>NUCLEOTIDE SEQUENCE [LARGE SCALE GENOMIC DNA]</scope>
    <source>
        <strain evidence="1 2">An562</strain>
    </source>
</reference>
<protein>
    <submittedName>
        <fullName evidence="1">Uncharacterized protein</fullName>
    </submittedName>
</protein>